<dbReference type="PANTHER" id="PTHR13379:SF0">
    <property type="entry name" value="UPF0415 PROTEIN C7ORF25"/>
    <property type="match status" value="1"/>
</dbReference>
<sequence>MLKSSHWMDEDYALALYCENQVDSGNQSPIHRELSGLISGKRGIICESVRLEFQELITMCGGPNEKLRAEFFLKFLNNYGFCQGVVSQTGMSLSIVEHRLIGD</sequence>
<keyword evidence="3" id="KW-1185">Reference proteome</keyword>
<feature type="domain" description="DUF1308" evidence="1">
    <location>
        <begin position="20"/>
        <end position="77"/>
    </location>
</feature>
<dbReference type="PANTHER" id="PTHR13379">
    <property type="entry name" value="UNCHARACTERIZED DUF1308"/>
    <property type="match status" value="1"/>
</dbReference>
<proteinExistence type="predicted"/>
<gene>
    <name evidence="2" type="ORF">SASPL_136520</name>
</gene>
<dbReference type="Proteomes" id="UP000298416">
    <property type="component" value="Unassembled WGS sequence"/>
</dbReference>
<accession>A0A8X8X1G7</accession>
<dbReference type="AlphaFoldDB" id="A0A8X8X1G7"/>
<protein>
    <recommendedName>
        <fullName evidence="1">DUF1308 domain-containing protein</fullName>
    </recommendedName>
</protein>
<reference evidence="2" key="2">
    <citation type="submission" date="2020-08" db="EMBL/GenBank/DDBJ databases">
        <title>Plant Genome Project.</title>
        <authorList>
            <person name="Zhang R.-G."/>
        </authorList>
    </citation>
    <scope>NUCLEOTIDE SEQUENCE</scope>
    <source>
        <strain evidence="2">Huo1</strain>
        <tissue evidence="2">Leaf</tissue>
    </source>
</reference>
<dbReference type="InterPro" id="IPR010733">
    <property type="entry name" value="DUF1308"/>
</dbReference>
<organism evidence="2">
    <name type="scientific">Salvia splendens</name>
    <name type="common">Scarlet sage</name>
    <dbReference type="NCBI Taxonomy" id="180675"/>
    <lineage>
        <taxon>Eukaryota</taxon>
        <taxon>Viridiplantae</taxon>
        <taxon>Streptophyta</taxon>
        <taxon>Embryophyta</taxon>
        <taxon>Tracheophyta</taxon>
        <taxon>Spermatophyta</taxon>
        <taxon>Magnoliopsida</taxon>
        <taxon>eudicotyledons</taxon>
        <taxon>Gunneridae</taxon>
        <taxon>Pentapetalae</taxon>
        <taxon>asterids</taxon>
        <taxon>lamiids</taxon>
        <taxon>Lamiales</taxon>
        <taxon>Lamiaceae</taxon>
        <taxon>Nepetoideae</taxon>
        <taxon>Mentheae</taxon>
        <taxon>Salviinae</taxon>
        <taxon>Salvia</taxon>
        <taxon>Salvia subgen. Calosphace</taxon>
        <taxon>core Calosphace</taxon>
    </lineage>
</organism>
<reference evidence="2" key="1">
    <citation type="submission" date="2018-01" db="EMBL/GenBank/DDBJ databases">
        <authorList>
            <person name="Mao J.F."/>
        </authorList>
    </citation>
    <scope>NUCLEOTIDE SEQUENCE</scope>
    <source>
        <strain evidence="2">Huo1</strain>
        <tissue evidence="2">Leaf</tissue>
    </source>
</reference>
<name>A0A8X8X1G7_SALSN</name>
<dbReference type="Pfam" id="PF07000">
    <property type="entry name" value="DUF1308"/>
    <property type="match status" value="1"/>
</dbReference>
<comment type="caution">
    <text evidence="2">The sequence shown here is derived from an EMBL/GenBank/DDBJ whole genome shotgun (WGS) entry which is preliminary data.</text>
</comment>
<evidence type="ECO:0000259" key="1">
    <source>
        <dbReference type="Pfam" id="PF07000"/>
    </source>
</evidence>
<evidence type="ECO:0000313" key="2">
    <source>
        <dbReference type="EMBL" id="KAG6404274.1"/>
    </source>
</evidence>
<evidence type="ECO:0000313" key="3">
    <source>
        <dbReference type="Proteomes" id="UP000298416"/>
    </source>
</evidence>
<dbReference type="EMBL" id="PNBA02000013">
    <property type="protein sequence ID" value="KAG6404274.1"/>
    <property type="molecule type" value="Genomic_DNA"/>
</dbReference>